<dbReference type="STRING" id="1123756.MGEO_01380"/>
<evidence type="ECO:0000313" key="3">
    <source>
        <dbReference type="Proteomes" id="UP000193926"/>
    </source>
</evidence>
<dbReference type="PANTHER" id="PTHR43798:SF33">
    <property type="entry name" value="HYDROLASE, PUTATIVE (AFU_ORTHOLOGUE AFUA_2G14860)-RELATED"/>
    <property type="match status" value="1"/>
</dbReference>
<dbReference type="AlphaFoldDB" id="A0A1X4NRJ4"/>
<dbReference type="Gene3D" id="3.40.50.1820">
    <property type="entry name" value="alpha/beta hydrolase"/>
    <property type="match status" value="1"/>
</dbReference>
<dbReference type="PANTHER" id="PTHR43798">
    <property type="entry name" value="MONOACYLGLYCEROL LIPASE"/>
    <property type="match status" value="1"/>
</dbReference>
<dbReference type="Pfam" id="PF12697">
    <property type="entry name" value="Abhydrolase_6"/>
    <property type="match status" value="1"/>
</dbReference>
<evidence type="ECO:0000313" key="2">
    <source>
        <dbReference type="EMBL" id="OSQ53550.1"/>
    </source>
</evidence>
<evidence type="ECO:0000259" key="1">
    <source>
        <dbReference type="Pfam" id="PF12697"/>
    </source>
</evidence>
<dbReference type="EMBL" id="JFKC01000001">
    <property type="protein sequence ID" value="OSQ53550.1"/>
    <property type="molecule type" value="Genomic_DNA"/>
</dbReference>
<comment type="caution">
    <text evidence="2">The sequence shown here is derived from an EMBL/GenBank/DDBJ whole genome shotgun (WGS) entry which is preliminary data.</text>
</comment>
<sequence>MRRFGTGRDPALLLHCALAHSKAWTPLAQQFSDRLTMLAPDMPGHGRSARWDHRQDLHDQVTAIARDCLGDGGHVIGHSFGATVALRLAIEAPEAVRSLTLIEPVLFAAAGESASDVLRGYINETEAFNAALARDDWTRAAIDFIRIWGDGRPWEALTEREQELFASQMHFIRETEACLLKDSAGLLLPGRLESIRCPVHLIRGGSSVPIIAAIHRTLAGRIPGARDCVIAGAGHMVPITHPIPVAREIAPLLDLASA</sequence>
<feature type="domain" description="AB hydrolase-1" evidence="1">
    <location>
        <begin position="12"/>
        <end position="247"/>
    </location>
</feature>
<dbReference type="GO" id="GO:0016020">
    <property type="term" value="C:membrane"/>
    <property type="evidence" value="ECO:0007669"/>
    <property type="project" value="TreeGrafter"/>
</dbReference>
<organism evidence="2 3">
    <name type="scientific">Marivita geojedonensis</name>
    <dbReference type="NCBI Taxonomy" id="1123756"/>
    <lineage>
        <taxon>Bacteria</taxon>
        <taxon>Pseudomonadati</taxon>
        <taxon>Pseudomonadota</taxon>
        <taxon>Alphaproteobacteria</taxon>
        <taxon>Rhodobacterales</taxon>
        <taxon>Roseobacteraceae</taxon>
        <taxon>Marivita</taxon>
    </lineage>
</organism>
<proteinExistence type="predicted"/>
<dbReference type="SUPFAM" id="SSF53474">
    <property type="entry name" value="alpha/beta-Hydrolases"/>
    <property type="match status" value="1"/>
</dbReference>
<protein>
    <recommendedName>
        <fullName evidence="1">AB hydrolase-1 domain-containing protein</fullName>
    </recommendedName>
</protein>
<dbReference type="InterPro" id="IPR050266">
    <property type="entry name" value="AB_hydrolase_sf"/>
</dbReference>
<dbReference type="Proteomes" id="UP000193926">
    <property type="component" value="Unassembled WGS sequence"/>
</dbReference>
<dbReference type="InterPro" id="IPR000073">
    <property type="entry name" value="AB_hydrolase_1"/>
</dbReference>
<dbReference type="PRINTS" id="PR00111">
    <property type="entry name" value="ABHYDROLASE"/>
</dbReference>
<reference evidence="2 3" key="1">
    <citation type="submission" date="2014-03" db="EMBL/GenBank/DDBJ databases">
        <title>The draft genome sequence of Marivita geojedonensis KCTC 23882.</title>
        <authorList>
            <person name="Lai Q."/>
            <person name="Shao Z."/>
        </authorList>
    </citation>
    <scope>NUCLEOTIDE SEQUENCE [LARGE SCALE GENOMIC DNA]</scope>
    <source>
        <strain evidence="2 3">DPG-138</strain>
    </source>
</reference>
<name>A0A1X4NRJ4_9RHOB</name>
<dbReference type="InterPro" id="IPR029058">
    <property type="entry name" value="AB_hydrolase_fold"/>
</dbReference>
<keyword evidence="3" id="KW-1185">Reference proteome</keyword>
<gene>
    <name evidence="2" type="ORF">MGEO_01380</name>
</gene>
<accession>A0A1X4NRJ4</accession>